<dbReference type="PANTHER" id="PTHR43537:SF5">
    <property type="entry name" value="UXU OPERON TRANSCRIPTIONAL REGULATOR"/>
    <property type="match status" value="1"/>
</dbReference>
<dbReference type="Pfam" id="PF07729">
    <property type="entry name" value="FCD"/>
    <property type="match status" value="1"/>
</dbReference>
<protein>
    <submittedName>
        <fullName evidence="7">GntR family transcriptional regulator</fullName>
    </submittedName>
</protein>
<comment type="caution">
    <text evidence="7">The sequence shown here is derived from an EMBL/GenBank/DDBJ whole genome shotgun (WGS) entry which is preliminary data.</text>
</comment>
<dbReference type="InterPro" id="IPR011711">
    <property type="entry name" value="GntR_C"/>
</dbReference>
<dbReference type="Proteomes" id="UP001365405">
    <property type="component" value="Unassembled WGS sequence"/>
</dbReference>
<evidence type="ECO:0000256" key="2">
    <source>
        <dbReference type="ARBA" id="ARBA00023125"/>
    </source>
</evidence>
<proteinExistence type="predicted"/>
<dbReference type="Pfam" id="PF00392">
    <property type="entry name" value="GntR"/>
    <property type="match status" value="1"/>
</dbReference>
<evidence type="ECO:0000256" key="3">
    <source>
        <dbReference type="ARBA" id="ARBA00023163"/>
    </source>
</evidence>
<reference evidence="7 8" key="1">
    <citation type="submission" date="2024-04" db="EMBL/GenBank/DDBJ databases">
        <title>Novel species of the genus Ideonella isolated from streams.</title>
        <authorList>
            <person name="Lu H."/>
        </authorList>
    </citation>
    <scope>NUCLEOTIDE SEQUENCE [LARGE SCALE GENOMIC DNA]</scope>
    <source>
        <strain evidence="7 8">DXS22W</strain>
    </source>
</reference>
<feature type="coiled-coil region" evidence="4">
    <location>
        <begin position="128"/>
        <end position="181"/>
    </location>
</feature>
<dbReference type="SUPFAM" id="SSF46785">
    <property type="entry name" value="Winged helix' DNA-binding domain"/>
    <property type="match status" value="1"/>
</dbReference>
<keyword evidence="2" id="KW-0238">DNA-binding</keyword>
<keyword evidence="1" id="KW-0805">Transcription regulation</keyword>
<feature type="region of interest" description="Disordered" evidence="5">
    <location>
        <begin position="1"/>
        <end position="29"/>
    </location>
</feature>
<dbReference type="EMBL" id="JBBUTH010000010">
    <property type="protein sequence ID" value="MEK8052720.1"/>
    <property type="molecule type" value="Genomic_DNA"/>
</dbReference>
<dbReference type="SMART" id="SM00895">
    <property type="entry name" value="FCD"/>
    <property type="match status" value="1"/>
</dbReference>
<evidence type="ECO:0000313" key="8">
    <source>
        <dbReference type="Proteomes" id="UP001365405"/>
    </source>
</evidence>
<keyword evidence="3" id="KW-0804">Transcription</keyword>
<keyword evidence="4" id="KW-0175">Coiled coil</keyword>
<dbReference type="InterPro" id="IPR036390">
    <property type="entry name" value="WH_DNA-bd_sf"/>
</dbReference>
<evidence type="ECO:0000259" key="6">
    <source>
        <dbReference type="PROSITE" id="PS50949"/>
    </source>
</evidence>
<evidence type="ECO:0000256" key="1">
    <source>
        <dbReference type="ARBA" id="ARBA00023015"/>
    </source>
</evidence>
<dbReference type="InterPro" id="IPR036388">
    <property type="entry name" value="WH-like_DNA-bd_sf"/>
</dbReference>
<dbReference type="PROSITE" id="PS50949">
    <property type="entry name" value="HTH_GNTR"/>
    <property type="match status" value="1"/>
</dbReference>
<dbReference type="Gene3D" id="1.10.10.10">
    <property type="entry name" value="Winged helix-like DNA-binding domain superfamily/Winged helix DNA-binding domain"/>
    <property type="match status" value="1"/>
</dbReference>
<keyword evidence="8" id="KW-1185">Reference proteome</keyword>
<dbReference type="InterPro" id="IPR008920">
    <property type="entry name" value="TF_FadR/GntR_C"/>
</dbReference>
<evidence type="ECO:0000256" key="4">
    <source>
        <dbReference type="SAM" id="Coils"/>
    </source>
</evidence>
<dbReference type="SUPFAM" id="SSF48008">
    <property type="entry name" value="GntR ligand-binding domain-like"/>
    <property type="match status" value="1"/>
</dbReference>
<dbReference type="RefSeq" id="WP_341412442.1">
    <property type="nucleotide sequence ID" value="NZ_JBBUTH010000010.1"/>
</dbReference>
<dbReference type="SMART" id="SM00345">
    <property type="entry name" value="HTH_GNTR"/>
    <property type="match status" value="1"/>
</dbReference>
<dbReference type="Gene3D" id="1.20.120.530">
    <property type="entry name" value="GntR ligand-binding domain-like"/>
    <property type="match status" value="1"/>
</dbReference>
<sequence length="246" mass="27466">MPTRRIRSQDPSTASQADVPPADGAEPRRTPSQAIDAVVSHVKQQIKLGALTAGHRLVEAEIVAATGASRAHVRDALKQLATEGFVQIEEFKGASIRRLSRAEVIEMYQLRELLEGFAIRLAAQSTWTAADKAELRALQAALDKAERALQQDHFRQLNDDYHNLIRRVANHQLALEVLERLRLPLLLAQFHRFFDSKALKSANADHRQMTTALLAGDAATAEKVMRRHVTDSLKFLMALEDHFFAP</sequence>
<dbReference type="InterPro" id="IPR000524">
    <property type="entry name" value="Tscrpt_reg_HTH_GntR"/>
</dbReference>
<organism evidence="7 8">
    <name type="scientific">Pseudaquabacterium inlustre</name>
    <dbReference type="NCBI Taxonomy" id="2984192"/>
    <lineage>
        <taxon>Bacteria</taxon>
        <taxon>Pseudomonadati</taxon>
        <taxon>Pseudomonadota</taxon>
        <taxon>Betaproteobacteria</taxon>
        <taxon>Burkholderiales</taxon>
        <taxon>Sphaerotilaceae</taxon>
        <taxon>Pseudaquabacterium</taxon>
    </lineage>
</organism>
<evidence type="ECO:0000313" key="7">
    <source>
        <dbReference type="EMBL" id="MEK8052720.1"/>
    </source>
</evidence>
<gene>
    <name evidence="7" type="ORF">AACH10_20890</name>
</gene>
<dbReference type="PANTHER" id="PTHR43537">
    <property type="entry name" value="TRANSCRIPTIONAL REGULATOR, GNTR FAMILY"/>
    <property type="match status" value="1"/>
</dbReference>
<accession>A0ABU9CLL7</accession>
<name>A0ABU9CLL7_9BURK</name>
<feature type="domain" description="HTH gntR-type" evidence="6">
    <location>
        <begin position="32"/>
        <end position="99"/>
    </location>
</feature>
<evidence type="ECO:0000256" key="5">
    <source>
        <dbReference type="SAM" id="MobiDB-lite"/>
    </source>
</evidence>